<gene>
    <name evidence="1" type="ORF">BU24DRAFT_417006</name>
</gene>
<name>A0A6A5Y948_9PLEO</name>
<sequence length="550" mass="63077">MAYPAVFEDTRRYYEAPEFYLGDCVSVIFLFKTHRQQRHQIVKKLLDGDDKPWPEGVEKKRLEVMPWLRNYTPNSNIVFKLLNEYNGSARVFIDEEGAEKGNCIIGHLVKVKIGAGYGNDTFEPEFARVELKKTLYLISSNEARQYQSYFPGFLDEGCKLEDSGVDGADKLLQEESIHTQNEWKWPTHIPGDLRLQIEKPVIISLIHLTDAELKEIQSDVGTDDVDIINWPSDIDPATQTDTWHIFDRIKPDFPGENTKVHGFFIDSDNFAGPRREPELLLLTLELGEAWCRGLKGGDGVNTFTMENFLRGHAIEKNLFTDAWRATFVTPELEKENQMRGLNLHGMFSPVSVNIGNPHVPAVISELPVFVLQKITAVQERMLRDDCRHDWDEQIVHVPRGDGTFRSLMRWFQTAEFMRYNEKPPRDFIAIDKITVAGLDERAAKSGDPTTTEERPLNILLATCANVWYTGDDENGPQLGLDEVGYRVGRVLNEDCCSWQEWTGHCSQAMGLNSFIEEYEEQLDQTGTGNFYWNCFDEDDEELDELVTLME</sequence>
<accession>A0A6A5Y948</accession>
<proteinExistence type="predicted"/>
<organism evidence="1 2">
    <name type="scientific">Aaosphaeria arxii CBS 175.79</name>
    <dbReference type="NCBI Taxonomy" id="1450172"/>
    <lineage>
        <taxon>Eukaryota</taxon>
        <taxon>Fungi</taxon>
        <taxon>Dikarya</taxon>
        <taxon>Ascomycota</taxon>
        <taxon>Pezizomycotina</taxon>
        <taxon>Dothideomycetes</taxon>
        <taxon>Pleosporomycetidae</taxon>
        <taxon>Pleosporales</taxon>
        <taxon>Pleosporales incertae sedis</taxon>
        <taxon>Aaosphaeria</taxon>
    </lineage>
</organism>
<dbReference type="AlphaFoldDB" id="A0A6A5Y948"/>
<protein>
    <submittedName>
        <fullName evidence="1">Uncharacterized protein</fullName>
    </submittedName>
</protein>
<evidence type="ECO:0000313" key="1">
    <source>
        <dbReference type="EMBL" id="KAF2021340.1"/>
    </source>
</evidence>
<evidence type="ECO:0000313" key="2">
    <source>
        <dbReference type="Proteomes" id="UP000799778"/>
    </source>
</evidence>
<dbReference type="GeneID" id="54284002"/>
<reference evidence="1" key="1">
    <citation type="journal article" date="2020" name="Stud. Mycol.">
        <title>101 Dothideomycetes genomes: a test case for predicting lifestyles and emergence of pathogens.</title>
        <authorList>
            <person name="Haridas S."/>
            <person name="Albert R."/>
            <person name="Binder M."/>
            <person name="Bloem J."/>
            <person name="Labutti K."/>
            <person name="Salamov A."/>
            <person name="Andreopoulos B."/>
            <person name="Baker S."/>
            <person name="Barry K."/>
            <person name="Bills G."/>
            <person name="Bluhm B."/>
            <person name="Cannon C."/>
            <person name="Castanera R."/>
            <person name="Culley D."/>
            <person name="Daum C."/>
            <person name="Ezra D."/>
            <person name="Gonzalez J."/>
            <person name="Henrissat B."/>
            <person name="Kuo A."/>
            <person name="Liang C."/>
            <person name="Lipzen A."/>
            <person name="Lutzoni F."/>
            <person name="Magnuson J."/>
            <person name="Mondo S."/>
            <person name="Nolan M."/>
            <person name="Ohm R."/>
            <person name="Pangilinan J."/>
            <person name="Park H.-J."/>
            <person name="Ramirez L."/>
            <person name="Alfaro M."/>
            <person name="Sun H."/>
            <person name="Tritt A."/>
            <person name="Yoshinaga Y."/>
            <person name="Zwiers L.-H."/>
            <person name="Turgeon B."/>
            <person name="Goodwin S."/>
            <person name="Spatafora J."/>
            <person name="Crous P."/>
            <person name="Grigoriev I."/>
        </authorList>
    </citation>
    <scope>NUCLEOTIDE SEQUENCE</scope>
    <source>
        <strain evidence="1">CBS 175.79</strain>
    </source>
</reference>
<dbReference type="OrthoDB" id="3796277at2759"/>
<dbReference type="RefSeq" id="XP_033389679.1">
    <property type="nucleotide sequence ID" value="XM_033526605.1"/>
</dbReference>
<dbReference type="EMBL" id="ML978066">
    <property type="protein sequence ID" value="KAF2021340.1"/>
    <property type="molecule type" value="Genomic_DNA"/>
</dbReference>
<keyword evidence="2" id="KW-1185">Reference proteome</keyword>
<dbReference type="Proteomes" id="UP000799778">
    <property type="component" value="Unassembled WGS sequence"/>
</dbReference>